<proteinExistence type="predicted"/>
<reference evidence="2 3" key="1">
    <citation type="submission" date="2018-07" db="EMBL/GenBank/DDBJ databases">
        <title>Halomonas rutogse sp. nov., isolated from Lake TangqianCo on Tibetan Plateau.</title>
        <authorList>
            <person name="Lu H."/>
            <person name="Xing P."/>
            <person name="Wu Q."/>
        </authorList>
    </citation>
    <scope>NUCLEOTIDE SEQUENCE [LARGE SCALE GENOMIC DNA]</scope>
    <source>
        <strain evidence="2 3">TQ8S</strain>
    </source>
</reference>
<protein>
    <submittedName>
        <fullName evidence="2">DUF2934 domain-containing protein</fullName>
    </submittedName>
</protein>
<comment type="caution">
    <text evidence="2">The sequence shown here is derived from an EMBL/GenBank/DDBJ whole genome shotgun (WGS) entry which is preliminary data.</text>
</comment>
<evidence type="ECO:0000313" key="2">
    <source>
        <dbReference type="EMBL" id="RCV93260.1"/>
    </source>
</evidence>
<feature type="compositionally biased region" description="Pro residues" evidence="1">
    <location>
        <begin position="115"/>
        <end position="126"/>
    </location>
</feature>
<name>A0A368U822_9GAMM</name>
<feature type="region of interest" description="Disordered" evidence="1">
    <location>
        <begin position="44"/>
        <end position="219"/>
    </location>
</feature>
<feature type="compositionally biased region" description="Acidic residues" evidence="1">
    <location>
        <begin position="47"/>
        <end position="74"/>
    </location>
</feature>
<evidence type="ECO:0000256" key="1">
    <source>
        <dbReference type="SAM" id="MobiDB-lite"/>
    </source>
</evidence>
<organism evidence="2 3">
    <name type="scientific">Vreelandella rituensis</name>
    <dbReference type="NCBI Taxonomy" id="2282306"/>
    <lineage>
        <taxon>Bacteria</taxon>
        <taxon>Pseudomonadati</taxon>
        <taxon>Pseudomonadota</taxon>
        <taxon>Gammaproteobacteria</taxon>
        <taxon>Oceanospirillales</taxon>
        <taxon>Halomonadaceae</taxon>
        <taxon>Vreelandella</taxon>
    </lineage>
</organism>
<dbReference type="Pfam" id="PF11154">
    <property type="entry name" value="DUF2934"/>
    <property type="match status" value="1"/>
</dbReference>
<dbReference type="Proteomes" id="UP000253204">
    <property type="component" value="Unassembled WGS sequence"/>
</dbReference>
<evidence type="ECO:0000313" key="3">
    <source>
        <dbReference type="Proteomes" id="UP000253204"/>
    </source>
</evidence>
<accession>A0A368U822</accession>
<feature type="compositionally biased region" description="Basic and acidic residues" evidence="1">
    <location>
        <begin position="93"/>
        <end position="112"/>
    </location>
</feature>
<feature type="compositionally biased region" description="Low complexity" evidence="1">
    <location>
        <begin position="149"/>
        <end position="159"/>
    </location>
</feature>
<dbReference type="AlphaFoldDB" id="A0A368U822"/>
<dbReference type="InterPro" id="IPR021327">
    <property type="entry name" value="DUF2934"/>
</dbReference>
<gene>
    <name evidence="2" type="ORF">DU506_03450</name>
</gene>
<dbReference type="OrthoDB" id="9811127at2"/>
<dbReference type="EMBL" id="QPIJ01000004">
    <property type="protein sequence ID" value="RCV93260.1"/>
    <property type="molecule type" value="Genomic_DNA"/>
</dbReference>
<sequence length="219" mass="24179">MSEAERVRYLAYKIWESEGRPEGQQQRHWDMALKIVATERVAGTDATLEEVGEPLDEAPILEDELPLEEDEVGIDENRLPLEPPDGEPSFDETPFRDDKMAGTDVPVQDRGHPQQAPPSAEPPPGAMEPLPEDSATVRRTRRPRRSDDTLTPTNETDTTQVPGKTAARTRTRKSDTTAKTTQKPAKTAKKATKTAKATKADQKPKTAKKTKTTKASDPS</sequence>
<keyword evidence="3" id="KW-1185">Reference proteome</keyword>